<dbReference type="PANTHER" id="PTHR43133:SF50">
    <property type="entry name" value="ECF RNA POLYMERASE SIGMA FACTOR SIGM"/>
    <property type="match status" value="1"/>
</dbReference>
<dbReference type="GO" id="GO:0006352">
    <property type="term" value="P:DNA-templated transcription initiation"/>
    <property type="evidence" value="ECO:0007669"/>
    <property type="project" value="InterPro"/>
</dbReference>
<dbReference type="Gene3D" id="1.10.1740.10">
    <property type="match status" value="1"/>
</dbReference>
<dbReference type="Pfam" id="PF04542">
    <property type="entry name" value="Sigma70_r2"/>
    <property type="match status" value="1"/>
</dbReference>
<dbReference type="InterPro" id="IPR036388">
    <property type="entry name" value="WH-like_DNA-bd_sf"/>
</dbReference>
<dbReference type="EMBL" id="JAAMPJ010000018">
    <property type="protein sequence ID" value="NGY65909.1"/>
    <property type="molecule type" value="Genomic_DNA"/>
</dbReference>
<dbReference type="RefSeq" id="WP_166055104.1">
    <property type="nucleotide sequence ID" value="NZ_JAAMPJ010000018.1"/>
</dbReference>
<evidence type="ECO:0000313" key="8">
    <source>
        <dbReference type="EMBL" id="NGY65909.1"/>
    </source>
</evidence>
<evidence type="ECO:0000256" key="1">
    <source>
        <dbReference type="ARBA" id="ARBA00010641"/>
    </source>
</evidence>
<dbReference type="PANTHER" id="PTHR43133">
    <property type="entry name" value="RNA POLYMERASE ECF-TYPE SIGMA FACTO"/>
    <property type="match status" value="1"/>
</dbReference>
<dbReference type="Proteomes" id="UP000481360">
    <property type="component" value="Unassembled WGS sequence"/>
</dbReference>
<proteinExistence type="inferred from homology"/>
<accession>A0A7C9RY92</accession>
<evidence type="ECO:0000259" key="7">
    <source>
        <dbReference type="Pfam" id="PF08281"/>
    </source>
</evidence>
<sequence>MNAGGEKPKTEREDRFAAYFAERSGALRATAFLLCGDWHRAEDLVQNAFVKLYLVWHRVGQDEKLDSYTRQILVRTFLDEKRRGFFRREQPISDVGDRPLPEPDDHVENRMVLAHALAAVAPRQRAVLVLRIWEDLSVEDTAKAMGCTTGTVKSQLARGLAAMRSLVPATSA</sequence>
<dbReference type="CDD" id="cd06171">
    <property type="entry name" value="Sigma70_r4"/>
    <property type="match status" value="1"/>
</dbReference>
<evidence type="ECO:0000259" key="6">
    <source>
        <dbReference type="Pfam" id="PF04542"/>
    </source>
</evidence>
<feature type="domain" description="RNA polymerase sigma-70 region 2" evidence="6">
    <location>
        <begin position="25"/>
        <end position="83"/>
    </location>
</feature>
<dbReference type="Pfam" id="PF08281">
    <property type="entry name" value="Sigma70_r4_2"/>
    <property type="match status" value="1"/>
</dbReference>
<dbReference type="InterPro" id="IPR013249">
    <property type="entry name" value="RNA_pol_sigma70_r4_t2"/>
</dbReference>
<keyword evidence="2" id="KW-0805">Transcription regulation</keyword>
<keyword evidence="3" id="KW-0731">Sigma factor</keyword>
<comment type="caution">
    <text evidence="8">The sequence shown here is derived from an EMBL/GenBank/DDBJ whole genome shotgun (WGS) entry which is preliminary data.</text>
</comment>
<dbReference type="GO" id="GO:0003677">
    <property type="term" value="F:DNA binding"/>
    <property type="evidence" value="ECO:0007669"/>
    <property type="project" value="UniProtKB-KW"/>
</dbReference>
<evidence type="ECO:0000256" key="5">
    <source>
        <dbReference type="ARBA" id="ARBA00023163"/>
    </source>
</evidence>
<dbReference type="InterPro" id="IPR014325">
    <property type="entry name" value="RNA_pol_sigma-E_actinobac"/>
</dbReference>
<feature type="domain" description="RNA polymerase sigma factor 70 region 4 type 2" evidence="7">
    <location>
        <begin position="111"/>
        <end position="163"/>
    </location>
</feature>
<dbReference type="NCBIfam" id="TIGR02983">
    <property type="entry name" value="SigE-fam_strep"/>
    <property type="match status" value="1"/>
</dbReference>
<dbReference type="InterPro" id="IPR013325">
    <property type="entry name" value="RNA_pol_sigma_r2"/>
</dbReference>
<evidence type="ECO:0000313" key="9">
    <source>
        <dbReference type="Proteomes" id="UP000481360"/>
    </source>
</evidence>
<dbReference type="InterPro" id="IPR007627">
    <property type="entry name" value="RNA_pol_sigma70_r2"/>
</dbReference>
<dbReference type="SUPFAM" id="SSF88659">
    <property type="entry name" value="Sigma3 and sigma4 domains of RNA polymerase sigma factors"/>
    <property type="match status" value="1"/>
</dbReference>
<organism evidence="8 9">
    <name type="scientific">Lentzea alba</name>
    <dbReference type="NCBI Taxonomy" id="2714351"/>
    <lineage>
        <taxon>Bacteria</taxon>
        <taxon>Bacillati</taxon>
        <taxon>Actinomycetota</taxon>
        <taxon>Actinomycetes</taxon>
        <taxon>Pseudonocardiales</taxon>
        <taxon>Pseudonocardiaceae</taxon>
        <taxon>Lentzea</taxon>
    </lineage>
</organism>
<dbReference type="InterPro" id="IPR013324">
    <property type="entry name" value="RNA_pol_sigma_r3/r4-like"/>
</dbReference>
<evidence type="ECO:0000256" key="2">
    <source>
        <dbReference type="ARBA" id="ARBA00023015"/>
    </source>
</evidence>
<dbReference type="InterPro" id="IPR014284">
    <property type="entry name" value="RNA_pol_sigma-70_dom"/>
</dbReference>
<evidence type="ECO:0000256" key="4">
    <source>
        <dbReference type="ARBA" id="ARBA00023125"/>
    </source>
</evidence>
<comment type="similarity">
    <text evidence="1">Belongs to the sigma-70 factor family. ECF subfamily.</text>
</comment>
<protein>
    <submittedName>
        <fullName evidence="8">SigE family RNA polymerase sigma factor</fullName>
    </submittedName>
</protein>
<gene>
    <name evidence="8" type="ORF">G7043_44190</name>
</gene>
<keyword evidence="9" id="KW-1185">Reference proteome</keyword>
<name>A0A7C9RY92_9PSEU</name>
<dbReference type="Gene3D" id="1.10.10.10">
    <property type="entry name" value="Winged helix-like DNA-binding domain superfamily/Winged helix DNA-binding domain"/>
    <property type="match status" value="1"/>
</dbReference>
<reference evidence="8 9" key="1">
    <citation type="submission" date="2020-03" db="EMBL/GenBank/DDBJ databases">
        <title>Isolation and identification of active actinomycetes.</title>
        <authorList>
            <person name="Sun X."/>
        </authorList>
    </citation>
    <scope>NUCLEOTIDE SEQUENCE [LARGE SCALE GENOMIC DNA]</scope>
    <source>
        <strain evidence="8 9">NEAU-D13</strain>
    </source>
</reference>
<dbReference type="GO" id="GO:0016987">
    <property type="term" value="F:sigma factor activity"/>
    <property type="evidence" value="ECO:0007669"/>
    <property type="project" value="UniProtKB-KW"/>
</dbReference>
<dbReference type="SUPFAM" id="SSF88946">
    <property type="entry name" value="Sigma2 domain of RNA polymerase sigma factors"/>
    <property type="match status" value="1"/>
</dbReference>
<dbReference type="AlphaFoldDB" id="A0A7C9RY92"/>
<evidence type="ECO:0000256" key="3">
    <source>
        <dbReference type="ARBA" id="ARBA00023082"/>
    </source>
</evidence>
<dbReference type="NCBIfam" id="TIGR02937">
    <property type="entry name" value="sigma70-ECF"/>
    <property type="match status" value="1"/>
</dbReference>
<keyword evidence="4" id="KW-0238">DNA-binding</keyword>
<keyword evidence="5" id="KW-0804">Transcription</keyword>
<dbReference type="InterPro" id="IPR039425">
    <property type="entry name" value="RNA_pol_sigma-70-like"/>
</dbReference>